<dbReference type="GO" id="GO:0004508">
    <property type="term" value="F:steroid 17-alpha-monooxygenase activity"/>
    <property type="evidence" value="ECO:0007669"/>
    <property type="project" value="TreeGrafter"/>
</dbReference>
<dbReference type="EMBL" id="JAIZAY010000008">
    <property type="protein sequence ID" value="KAJ8037659.1"/>
    <property type="molecule type" value="Genomic_DNA"/>
</dbReference>
<reference evidence="17" key="1">
    <citation type="submission" date="2021-10" db="EMBL/GenBank/DDBJ databases">
        <title>Tropical sea cucumber genome reveals ecological adaptation and Cuvierian tubules defense mechanism.</title>
        <authorList>
            <person name="Chen T."/>
        </authorList>
    </citation>
    <scope>NUCLEOTIDE SEQUENCE</scope>
    <source>
        <strain evidence="17">Nanhai2018</strain>
        <tissue evidence="17">Muscle</tissue>
    </source>
</reference>
<feature type="transmembrane region" description="Helical" evidence="16">
    <location>
        <begin position="20"/>
        <end position="38"/>
    </location>
</feature>
<dbReference type="GO" id="GO:0042448">
    <property type="term" value="P:progesterone metabolic process"/>
    <property type="evidence" value="ECO:0007669"/>
    <property type="project" value="TreeGrafter"/>
</dbReference>
<dbReference type="AlphaFoldDB" id="A0A9Q1C3T9"/>
<evidence type="ECO:0000256" key="9">
    <source>
        <dbReference type="ARBA" id="ARBA00022848"/>
    </source>
</evidence>
<evidence type="ECO:0000256" key="8">
    <source>
        <dbReference type="ARBA" id="ARBA00022824"/>
    </source>
</evidence>
<dbReference type="InterPro" id="IPR017972">
    <property type="entry name" value="Cyt_P450_CS"/>
</dbReference>
<keyword evidence="10 15" id="KW-0560">Oxidoreductase</keyword>
<accession>A0A9Q1C3T9</accession>
<keyword evidence="8" id="KW-0256">Endoplasmic reticulum</keyword>
<dbReference type="PROSITE" id="PS00086">
    <property type="entry name" value="CYTOCHROME_P450"/>
    <property type="match status" value="1"/>
</dbReference>
<sequence length="537" mass="60662">MLDVSSNSGGHWATGTEQLGVTSVSIALLVCTSFLLVMGRSTSRRKMTGSENTKCRGRSIPGPRGLPIFGNIFQLGDKIHETFMKLAEDYGDVFQIYIASRRVVVLNGANAIQQALIRQAVDFAGRPELPSMLVMDKVTSRGLSFASYDQKWRIHRKISETALRHFTSGSQVSNLEEKVMMEVQTLIKFWTNNNSDVDMMINPETSLQLSVSNVLSSFLVSRRHELDDPKLLNLLQLQMTFQEVCSTANMVDFMPWVLNFAPKILNKFEQFLESFKSCFKEDMSNHLEDHQPGAENDIMDYMLTLTEKMDSNDLLKVGLTPENILTSVYDFYGAASDTVPATIMWLLSYMVIHPDIQDRVHEELDSVFGSSYRAPNLEDRSRLPFTLAVIAEAQRHSSVVPMTIPHSTTCDTILKGGYDMEIPKDTVVFVNLYSVHYDKNVYKDPEKFLPERFLASDGSLDKEKTSQLVAFGVGRRRCLGSEIARVELFLYFATLMQHFHFSCPEGEKVSLEGRPGLVTKPDLTNMRIRSRCCAPKF</sequence>
<keyword evidence="6 14" id="KW-0349">Heme</keyword>
<evidence type="ECO:0000256" key="12">
    <source>
        <dbReference type="ARBA" id="ARBA00023033"/>
    </source>
</evidence>
<dbReference type="GO" id="GO:0042446">
    <property type="term" value="P:hormone biosynthetic process"/>
    <property type="evidence" value="ECO:0007669"/>
    <property type="project" value="TreeGrafter"/>
</dbReference>
<gene>
    <name evidence="17" type="ORF">HOLleu_18540</name>
</gene>
<evidence type="ECO:0000256" key="11">
    <source>
        <dbReference type="ARBA" id="ARBA00023004"/>
    </source>
</evidence>
<dbReference type="PANTHER" id="PTHR24289:SF21">
    <property type="entry name" value="CYTOCHROME P450 1A"/>
    <property type="match status" value="1"/>
</dbReference>
<evidence type="ECO:0000256" key="13">
    <source>
        <dbReference type="ARBA" id="ARBA00023136"/>
    </source>
</evidence>
<keyword evidence="7 14" id="KW-0479">Metal-binding</keyword>
<evidence type="ECO:0000256" key="3">
    <source>
        <dbReference type="ARBA" id="ARBA00004406"/>
    </source>
</evidence>
<evidence type="ECO:0000256" key="14">
    <source>
        <dbReference type="PIRSR" id="PIRSR602401-1"/>
    </source>
</evidence>
<dbReference type="GO" id="GO:0020037">
    <property type="term" value="F:heme binding"/>
    <property type="evidence" value="ECO:0007669"/>
    <property type="project" value="InterPro"/>
</dbReference>
<dbReference type="PRINTS" id="PR00385">
    <property type="entry name" value="P450"/>
</dbReference>
<comment type="caution">
    <text evidence="17">The sequence shown here is derived from an EMBL/GenBank/DDBJ whole genome shotgun (WGS) entry which is preliminary data.</text>
</comment>
<evidence type="ECO:0000313" key="17">
    <source>
        <dbReference type="EMBL" id="KAJ8037659.1"/>
    </source>
</evidence>
<feature type="binding site" description="axial binding residue" evidence="14">
    <location>
        <position position="478"/>
    </location>
    <ligand>
        <name>heme</name>
        <dbReference type="ChEBI" id="CHEBI:30413"/>
    </ligand>
    <ligandPart>
        <name>Fe</name>
        <dbReference type="ChEBI" id="CHEBI:18248"/>
    </ligandPart>
</feature>
<evidence type="ECO:0000256" key="4">
    <source>
        <dbReference type="ARBA" id="ARBA00010617"/>
    </source>
</evidence>
<evidence type="ECO:0000256" key="1">
    <source>
        <dbReference type="ARBA" id="ARBA00001971"/>
    </source>
</evidence>
<dbReference type="EC" id="1.14.14.1" evidence="5"/>
<evidence type="ECO:0000256" key="6">
    <source>
        <dbReference type="ARBA" id="ARBA00022617"/>
    </source>
</evidence>
<evidence type="ECO:0000313" key="18">
    <source>
        <dbReference type="Proteomes" id="UP001152320"/>
    </source>
</evidence>
<name>A0A9Q1C3T9_HOLLE</name>
<dbReference type="Pfam" id="PF00067">
    <property type="entry name" value="p450"/>
    <property type="match status" value="1"/>
</dbReference>
<dbReference type="GO" id="GO:0005789">
    <property type="term" value="C:endoplasmic reticulum membrane"/>
    <property type="evidence" value="ECO:0007669"/>
    <property type="project" value="UniProtKB-SubCell"/>
</dbReference>
<dbReference type="GO" id="GO:0005506">
    <property type="term" value="F:iron ion binding"/>
    <property type="evidence" value="ECO:0007669"/>
    <property type="project" value="InterPro"/>
</dbReference>
<evidence type="ECO:0000256" key="16">
    <source>
        <dbReference type="SAM" id="Phobius"/>
    </source>
</evidence>
<dbReference type="Gene3D" id="1.10.630.10">
    <property type="entry name" value="Cytochrome P450"/>
    <property type="match status" value="1"/>
</dbReference>
<dbReference type="InterPro" id="IPR002401">
    <property type="entry name" value="Cyt_P450_E_grp-I"/>
</dbReference>
<protein>
    <recommendedName>
        <fullName evidence="5">unspecific monooxygenase</fullName>
        <ecNumber evidence="5">1.14.14.1</ecNumber>
    </recommendedName>
</protein>
<keyword evidence="18" id="KW-1185">Reference proteome</keyword>
<comment type="cofactor">
    <cofactor evidence="1 14">
        <name>heme</name>
        <dbReference type="ChEBI" id="CHEBI:30413"/>
    </cofactor>
</comment>
<comment type="subcellular location">
    <subcellularLocation>
        <location evidence="3">Endoplasmic reticulum membrane</location>
        <topology evidence="3">Peripheral membrane protein</topology>
    </subcellularLocation>
    <subcellularLocation>
        <location evidence="2">Microsome membrane</location>
        <topology evidence="2">Peripheral membrane protein</topology>
    </subcellularLocation>
</comment>
<dbReference type="PRINTS" id="PR00463">
    <property type="entry name" value="EP450I"/>
</dbReference>
<evidence type="ECO:0000256" key="15">
    <source>
        <dbReference type="RuleBase" id="RU000461"/>
    </source>
</evidence>
<keyword evidence="16" id="KW-0812">Transmembrane</keyword>
<keyword evidence="9" id="KW-0492">Microsome</keyword>
<dbReference type="InterPro" id="IPR001128">
    <property type="entry name" value="Cyt_P450"/>
</dbReference>
<dbReference type="InterPro" id="IPR036396">
    <property type="entry name" value="Cyt_P450_sf"/>
</dbReference>
<keyword evidence="13 16" id="KW-0472">Membrane</keyword>
<dbReference type="PANTHER" id="PTHR24289">
    <property type="entry name" value="STEROID 17-ALPHA-HYDROXYLASE/17,20 LYASE"/>
    <property type="match status" value="1"/>
</dbReference>
<evidence type="ECO:0000256" key="2">
    <source>
        <dbReference type="ARBA" id="ARBA00004174"/>
    </source>
</evidence>
<dbReference type="OrthoDB" id="1055148at2759"/>
<dbReference type="FunFam" id="1.10.630.10:FF:000238">
    <property type="entry name" value="Cytochrome P450 2A6"/>
    <property type="match status" value="1"/>
</dbReference>
<organism evidence="17 18">
    <name type="scientific">Holothuria leucospilota</name>
    <name type="common">Black long sea cucumber</name>
    <name type="synonym">Mertensiothuria leucospilota</name>
    <dbReference type="NCBI Taxonomy" id="206669"/>
    <lineage>
        <taxon>Eukaryota</taxon>
        <taxon>Metazoa</taxon>
        <taxon>Echinodermata</taxon>
        <taxon>Eleutherozoa</taxon>
        <taxon>Echinozoa</taxon>
        <taxon>Holothuroidea</taxon>
        <taxon>Aspidochirotacea</taxon>
        <taxon>Aspidochirotida</taxon>
        <taxon>Holothuriidae</taxon>
        <taxon>Holothuria</taxon>
    </lineage>
</organism>
<keyword evidence="11 14" id="KW-0408">Iron</keyword>
<dbReference type="SUPFAM" id="SSF48264">
    <property type="entry name" value="Cytochrome P450"/>
    <property type="match status" value="1"/>
</dbReference>
<dbReference type="Proteomes" id="UP001152320">
    <property type="component" value="Chromosome 8"/>
</dbReference>
<keyword evidence="12 15" id="KW-0503">Monooxygenase</keyword>
<keyword evidence="16" id="KW-1133">Transmembrane helix</keyword>
<comment type="similarity">
    <text evidence="4 15">Belongs to the cytochrome P450 family.</text>
</comment>
<proteinExistence type="inferred from homology"/>
<evidence type="ECO:0000256" key="7">
    <source>
        <dbReference type="ARBA" id="ARBA00022723"/>
    </source>
</evidence>
<evidence type="ECO:0000256" key="5">
    <source>
        <dbReference type="ARBA" id="ARBA00012109"/>
    </source>
</evidence>
<evidence type="ECO:0000256" key="10">
    <source>
        <dbReference type="ARBA" id="ARBA00023002"/>
    </source>
</evidence>